<gene>
    <name evidence="3" type="ORF">H9926_06485</name>
</gene>
<dbReference type="NCBIfam" id="TIGR01665">
    <property type="entry name" value="put_anti_recept"/>
    <property type="match status" value="1"/>
</dbReference>
<dbReference type="InterPro" id="IPR007119">
    <property type="entry name" value="Phage_tail_spike_N"/>
</dbReference>
<dbReference type="InterPro" id="IPR036278">
    <property type="entry name" value="Sialidase_sf"/>
</dbReference>
<dbReference type="InterPro" id="IPR010572">
    <property type="entry name" value="Tail_dom"/>
</dbReference>
<comment type="caution">
    <text evidence="3">The sequence shown here is derived from an EMBL/GenBank/DDBJ whole genome shotgun (WGS) entry which is preliminary data.</text>
</comment>
<evidence type="ECO:0000256" key="1">
    <source>
        <dbReference type="SAM" id="MobiDB-lite"/>
    </source>
</evidence>
<accession>A0A9D2TR53</accession>
<dbReference type="AlphaFoldDB" id="A0A9D2TR53"/>
<evidence type="ECO:0000313" key="3">
    <source>
        <dbReference type="EMBL" id="HJC87642.1"/>
    </source>
</evidence>
<feature type="compositionally biased region" description="Acidic residues" evidence="1">
    <location>
        <begin position="606"/>
        <end position="618"/>
    </location>
</feature>
<proteinExistence type="predicted"/>
<feature type="region of interest" description="Disordered" evidence="1">
    <location>
        <begin position="594"/>
        <end position="652"/>
    </location>
</feature>
<dbReference type="EMBL" id="DWVS01000160">
    <property type="protein sequence ID" value="HJC87642.1"/>
    <property type="molecule type" value="Genomic_DNA"/>
</dbReference>
<organism evidence="3 4">
    <name type="scientific">Candidatus Eisenbergiella intestinigallinarum</name>
    <dbReference type="NCBI Taxonomy" id="2838549"/>
    <lineage>
        <taxon>Bacteria</taxon>
        <taxon>Bacillati</taxon>
        <taxon>Bacillota</taxon>
        <taxon>Clostridia</taxon>
        <taxon>Lachnospirales</taxon>
        <taxon>Lachnospiraceae</taxon>
        <taxon>Eisenbergiella</taxon>
    </lineage>
</organism>
<dbReference type="SUPFAM" id="SSF50939">
    <property type="entry name" value="Sialidases"/>
    <property type="match status" value="1"/>
</dbReference>
<feature type="compositionally biased region" description="Acidic residues" evidence="1">
    <location>
        <begin position="643"/>
        <end position="652"/>
    </location>
</feature>
<name>A0A9D2TR53_9FIRM</name>
<reference evidence="3" key="2">
    <citation type="submission" date="2021-04" db="EMBL/GenBank/DDBJ databases">
        <authorList>
            <person name="Gilroy R."/>
        </authorList>
    </citation>
    <scope>NUCLEOTIDE SEQUENCE</scope>
    <source>
        <strain evidence="3">ChiBcec1-1630</strain>
    </source>
</reference>
<evidence type="ECO:0000259" key="2">
    <source>
        <dbReference type="Pfam" id="PF06605"/>
    </source>
</evidence>
<reference evidence="3" key="1">
    <citation type="journal article" date="2021" name="PeerJ">
        <title>Extensive microbial diversity within the chicken gut microbiome revealed by metagenomics and culture.</title>
        <authorList>
            <person name="Gilroy R."/>
            <person name="Ravi A."/>
            <person name="Getino M."/>
            <person name="Pursley I."/>
            <person name="Horton D.L."/>
            <person name="Alikhan N.F."/>
            <person name="Baker D."/>
            <person name="Gharbi K."/>
            <person name="Hall N."/>
            <person name="Watson M."/>
            <person name="Adriaenssens E.M."/>
            <person name="Foster-Nyarko E."/>
            <person name="Jarju S."/>
            <person name="Secka A."/>
            <person name="Antonio M."/>
            <person name="Oren A."/>
            <person name="Chaudhuri R.R."/>
            <person name="La Ragione R."/>
            <person name="Hildebrand F."/>
            <person name="Pallen M.J."/>
        </authorList>
    </citation>
    <scope>NUCLEOTIDE SEQUENCE</scope>
    <source>
        <strain evidence="3">ChiBcec1-1630</strain>
    </source>
</reference>
<dbReference type="Pfam" id="PF06605">
    <property type="entry name" value="Prophage_tail"/>
    <property type="match status" value="1"/>
</dbReference>
<dbReference type="Proteomes" id="UP000823922">
    <property type="component" value="Unassembled WGS sequence"/>
</dbReference>
<sequence>MIPCLYLNTETSFSSNGIGKLCDALSARVVEKRNGSYELKLTYPSDGLHAEELIEGAIILAKPSEKASSQPFRIYKITTPLTGLLEIAARHIQYQENFITVSPFSAIGSQTAIAELKKRATTDCPFSFWTDIDSKAVFSFTSPATIRSCLGGMDGSLLDTYGGEYEWDMFTTLLHAHRGADHGVRIVYGKNLIDFQMERSIENVITGVHPYWKHSEDGTLMELPEKVVVMEQEEGTERPYEKITPLDCTSQFEEKPTEEQLRNYAQNYLKNTSLTEPDIDIRIDFLQLWQTPGYADIAAAERVSLCDTVHVYVAKLGIEVSCKVTETDYDVLLERYSSITLSNASVYSRNSSLSGALGSIRDEAQLATEAINRVETQVTDVRTLSVQQEYFNLLAAGLLGLHYSSGMAEDGSTVRYAHTAEKLEDSAFAWMSGINGFFISTDGGKTWGHGWADTEKVVKLAVEAVGLSADSLIRGMVRTSLVKIFGTDHFFWEGDAISLIDPGNKKRLLKIGQYAEDRYGIAVSTDGGLNWETAVDFDGAAGGGGSGGTTTVVQGETIVKSETAPASPAMDALWVDKASRRLKLWDGTKWVVIGYEPGETGPTEPPEPEEPTDPEEPAAPENPTDPENTTDPETEEGTGAFPDLEDTEGGGA</sequence>
<feature type="domain" description="Tail spike" evidence="2">
    <location>
        <begin position="156"/>
        <end position="344"/>
    </location>
</feature>
<protein>
    <submittedName>
        <fullName evidence="3">Phage tail protein</fullName>
    </submittedName>
</protein>
<evidence type="ECO:0000313" key="4">
    <source>
        <dbReference type="Proteomes" id="UP000823922"/>
    </source>
</evidence>